<dbReference type="Pfam" id="PF12023">
    <property type="entry name" value="DUF3511"/>
    <property type="match status" value="1"/>
</dbReference>
<sequence length="223" mass="24262">MALTYSAGTSRLQPTTPCLSSHIILSASASRPRANGISSRQIFATTKTLSISSLLPPNRRSLATNRRRVVIFSLSSLPSSASTTREPPSYAGGRMQIEPYYGGGARPDFRSYSYSAGAGAGAMSSYSYQYEYAGGAAGSGPPVAAGDGDLKRSKTKRRWLALGDPDMERKRRVAAYKAYAVEGKVKGSFRKSFKWIKDRYLHLVYGWSACRQHAIEAERSLAQ</sequence>
<proteinExistence type="predicted"/>
<comment type="caution">
    <text evidence="1">The sequence shown here is derived from an EMBL/GenBank/DDBJ whole genome shotgun (WGS) entry which is preliminary data.</text>
</comment>
<organism evidence="1 2">
    <name type="scientific">Digitaria exilis</name>
    <dbReference type="NCBI Taxonomy" id="1010633"/>
    <lineage>
        <taxon>Eukaryota</taxon>
        <taxon>Viridiplantae</taxon>
        <taxon>Streptophyta</taxon>
        <taxon>Embryophyta</taxon>
        <taxon>Tracheophyta</taxon>
        <taxon>Spermatophyta</taxon>
        <taxon>Magnoliopsida</taxon>
        <taxon>Liliopsida</taxon>
        <taxon>Poales</taxon>
        <taxon>Poaceae</taxon>
        <taxon>PACMAD clade</taxon>
        <taxon>Panicoideae</taxon>
        <taxon>Panicodae</taxon>
        <taxon>Paniceae</taxon>
        <taxon>Anthephorinae</taxon>
        <taxon>Digitaria</taxon>
    </lineage>
</organism>
<evidence type="ECO:0000313" key="1">
    <source>
        <dbReference type="EMBL" id="KAF8696669.1"/>
    </source>
</evidence>
<gene>
    <name evidence="1" type="ORF">HU200_036289</name>
</gene>
<accession>A0A835BG05</accession>
<dbReference type="InterPro" id="IPR021899">
    <property type="entry name" value="DUF3511"/>
</dbReference>
<name>A0A835BG05_9POAL</name>
<dbReference type="OrthoDB" id="1655903at2759"/>
<dbReference type="PANTHER" id="PTHR33193">
    <property type="entry name" value="DOMAIN PROTEIN, PUTATIVE (DUF3511)-RELATED"/>
    <property type="match status" value="1"/>
</dbReference>
<protein>
    <submittedName>
        <fullName evidence="1">Uncharacterized protein</fullName>
    </submittedName>
</protein>
<evidence type="ECO:0000313" key="2">
    <source>
        <dbReference type="Proteomes" id="UP000636709"/>
    </source>
</evidence>
<dbReference type="Proteomes" id="UP000636709">
    <property type="component" value="Unassembled WGS sequence"/>
</dbReference>
<dbReference type="EMBL" id="JACEFO010001880">
    <property type="protein sequence ID" value="KAF8696669.1"/>
    <property type="molecule type" value="Genomic_DNA"/>
</dbReference>
<reference evidence="1" key="1">
    <citation type="submission" date="2020-07" db="EMBL/GenBank/DDBJ databases">
        <title>Genome sequence and genetic diversity analysis of an under-domesticated orphan crop, white fonio (Digitaria exilis).</title>
        <authorList>
            <person name="Bennetzen J.L."/>
            <person name="Chen S."/>
            <person name="Ma X."/>
            <person name="Wang X."/>
            <person name="Yssel A.E.J."/>
            <person name="Chaluvadi S.R."/>
            <person name="Johnson M."/>
            <person name="Gangashetty P."/>
            <person name="Hamidou F."/>
            <person name="Sanogo M.D."/>
            <person name="Zwaenepoel A."/>
            <person name="Wallace J."/>
            <person name="Van De Peer Y."/>
            <person name="Van Deynze A."/>
        </authorList>
    </citation>
    <scope>NUCLEOTIDE SEQUENCE</scope>
    <source>
        <tissue evidence="1">Leaves</tissue>
    </source>
</reference>
<keyword evidence="2" id="KW-1185">Reference proteome</keyword>
<dbReference type="AlphaFoldDB" id="A0A835BG05"/>
<dbReference type="PANTHER" id="PTHR33193:SF62">
    <property type="entry name" value="FAMILY ABC TRANSPORTER, PUTATIVE (DUF3511)-RELATED"/>
    <property type="match status" value="1"/>
</dbReference>